<comment type="caution">
    <text evidence="5">The sequence shown here is derived from an EMBL/GenBank/DDBJ whole genome shotgun (WGS) entry which is preliminary data.</text>
</comment>
<protein>
    <submittedName>
        <fullName evidence="5">UDP-N-acetylglucosamine:LPS N-acetylglucosamine transferase</fullName>
    </submittedName>
</protein>
<keyword evidence="2" id="KW-0328">Glycosyltransferase</keyword>
<dbReference type="PANTHER" id="PTHR43025">
    <property type="entry name" value="MONOGALACTOSYLDIACYLGLYCEROL SYNTHASE"/>
    <property type="match status" value="1"/>
</dbReference>
<evidence type="ECO:0000313" key="5">
    <source>
        <dbReference type="EMBL" id="MBA9026971.1"/>
    </source>
</evidence>
<evidence type="ECO:0000256" key="1">
    <source>
        <dbReference type="ARBA" id="ARBA00006962"/>
    </source>
</evidence>
<dbReference type="Proteomes" id="UP000626697">
    <property type="component" value="Unassembled WGS sequence"/>
</dbReference>
<evidence type="ECO:0000313" key="6">
    <source>
        <dbReference type="Proteomes" id="UP000626697"/>
    </source>
</evidence>
<dbReference type="EMBL" id="JACJHX010000005">
    <property type="protein sequence ID" value="MBA9026971.1"/>
    <property type="molecule type" value="Genomic_DNA"/>
</dbReference>
<dbReference type="Pfam" id="PF06925">
    <property type="entry name" value="MGDG_synth"/>
    <property type="match status" value="1"/>
</dbReference>
<name>A0ABR6CPK2_9BACI</name>
<proteinExistence type="inferred from homology"/>
<dbReference type="GO" id="GO:0016740">
    <property type="term" value="F:transferase activity"/>
    <property type="evidence" value="ECO:0007669"/>
    <property type="project" value="UniProtKB-KW"/>
</dbReference>
<dbReference type="InterPro" id="IPR009695">
    <property type="entry name" value="Diacylglyc_glucosyltr_N"/>
</dbReference>
<gene>
    <name evidence="5" type="ORF">HNP81_002256</name>
</gene>
<evidence type="ECO:0000256" key="3">
    <source>
        <dbReference type="ARBA" id="ARBA00022679"/>
    </source>
</evidence>
<dbReference type="InterPro" id="IPR050519">
    <property type="entry name" value="Glycosyltransf_28_UgtP"/>
</dbReference>
<feature type="domain" description="Diacylglycerol glucosyltransferase N-terminal" evidence="4">
    <location>
        <begin position="16"/>
        <end position="183"/>
    </location>
</feature>
<keyword evidence="6" id="KW-1185">Reference proteome</keyword>
<organism evidence="5 6">
    <name type="scientific">Peribacillus huizhouensis</name>
    <dbReference type="NCBI Taxonomy" id="1501239"/>
    <lineage>
        <taxon>Bacteria</taxon>
        <taxon>Bacillati</taxon>
        <taxon>Bacillota</taxon>
        <taxon>Bacilli</taxon>
        <taxon>Bacillales</taxon>
        <taxon>Bacillaceae</taxon>
        <taxon>Peribacillus</taxon>
    </lineage>
</organism>
<dbReference type="PANTHER" id="PTHR43025:SF3">
    <property type="entry name" value="MONOGALACTOSYLDIACYLGLYCEROL SYNTHASE 1, CHLOROPLASTIC"/>
    <property type="match status" value="1"/>
</dbReference>
<keyword evidence="3 5" id="KW-0808">Transferase</keyword>
<evidence type="ECO:0000259" key="4">
    <source>
        <dbReference type="Pfam" id="PF06925"/>
    </source>
</evidence>
<accession>A0ABR6CPK2</accession>
<dbReference type="RefSeq" id="WP_034302400.1">
    <property type="nucleotide sequence ID" value="NZ_JACJHX010000005.1"/>
</dbReference>
<sequence>MKKILFLPLLRMQSGHHQVADALMDMLKMRTSGIVLKKIDLLSYTNESLEKVISNGYLNWIRYAPETYNLAYKNFFYVPPTKIHSFKWYQHIFLNKMKRLLSEENPDLIVCTHGFPSYLLSQLKRKGKCNIPTINVYTDFFINSVWGKEGIDVHFLPSQEVKESLIRKYQTSNQNMIVTGIPVHEEITTTARIPKSVNRPKILISGGNSGLGGILKLSEELKKSKGLDFYVLCGNNRKLYNEIITWNLDHIKPLPYLSSRSEMNKLYEEVDAIVTKPGGVTISEALRKRLLIFVHSMLPGQEEINLRYLKDSSLVFELDQKKSFELQLFRILNDHLQMERWNLAVDSYLKGLEMTSADCLVEVMQGFLDLNLEVSTHA</sequence>
<evidence type="ECO:0000256" key="2">
    <source>
        <dbReference type="ARBA" id="ARBA00022676"/>
    </source>
</evidence>
<comment type="similarity">
    <text evidence="1">Belongs to the glycosyltransferase 28 family.</text>
</comment>
<reference evidence="5 6" key="1">
    <citation type="submission" date="2020-08" db="EMBL/GenBank/DDBJ databases">
        <title>Genomic Encyclopedia of Type Strains, Phase IV (KMG-IV): sequencing the most valuable type-strain genomes for metagenomic binning, comparative biology and taxonomic classification.</title>
        <authorList>
            <person name="Goeker M."/>
        </authorList>
    </citation>
    <scope>NUCLEOTIDE SEQUENCE [LARGE SCALE GENOMIC DNA]</scope>
    <source>
        <strain evidence="5 6">DSM 105481</strain>
    </source>
</reference>
<dbReference type="Gene3D" id="3.40.50.2000">
    <property type="entry name" value="Glycogen Phosphorylase B"/>
    <property type="match status" value="2"/>
</dbReference>
<dbReference type="SUPFAM" id="SSF53756">
    <property type="entry name" value="UDP-Glycosyltransferase/glycogen phosphorylase"/>
    <property type="match status" value="1"/>
</dbReference>